<dbReference type="Pfam" id="PF11061">
    <property type="entry name" value="Tsr0524-like"/>
    <property type="match status" value="1"/>
</dbReference>
<dbReference type="InterPro" id="IPR021291">
    <property type="entry name" value="Tsr0524-like"/>
</dbReference>
<name>A0A126G242_WILSC</name>
<proteinExistence type="predicted"/>
<keyword evidence="1" id="KW-0934">Plastid</keyword>
<geneLocation type="plastid" evidence="1"/>
<dbReference type="EMBL" id="KR020505">
    <property type="protein sequence ID" value="AKS28425.1"/>
    <property type="molecule type" value="Genomic_DNA"/>
</dbReference>
<organism evidence="1">
    <name type="scientific">Wildemania schizophylla</name>
    <name type="common">Red alga</name>
    <name type="synonym">Porphyra schizophylla</name>
    <dbReference type="NCBI Taxonomy" id="1134705"/>
    <lineage>
        <taxon>Eukaryota</taxon>
        <taxon>Rhodophyta</taxon>
        <taxon>Bangiophyceae</taxon>
        <taxon>Bangiales</taxon>
        <taxon>Bangiaceae</taxon>
        <taxon>Wildemania</taxon>
    </lineage>
</organism>
<accession>A0A126G242</accession>
<reference evidence="1" key="1">
    <citation type="submission" date="2015-03" db="EMBL/GenBank/DDBJ databases">
        <title>Plastid genome analysis of the type material of Wildemania schizophylla (Bangiales, Rhodophyta).</title>
        <authorList>
            <person name="Hughey J.R."/>
        </authorList>
    </citation>
    <scope>NUCLEOTIDE SEQUENCE</scope>
</reference>
<sequence>MLIGQRVRVKYSKQQVASEILDKVGNTGVVKGFKFINNHCTTIIVEFDNHTRLWMFQEELIYISD</sequence>
<dbReference type="GeneID" id="26939175"/>
<protein>
    <recommendedName>
        <fullName evidence="2">Cytochrome b6-f complex subunit PetP</fullName>
    </recommendedName>
</protein>
<evidence type="ECO:0008006" key="2">
    <source>
        <dbReference type="Google" id="ProtNLM"/>
    </source>
</evidence>
<gene>
    <name evidence="1" type="primary">orf68</name>
</gene>
<dbReference type="AlphaFoldDB" id="A0A126G242"/>
<evidence type="ECO:0000313" key="1">
    <source>
        <dbReference type="EMBL" id="AKS28425.1"/>
    </source>
</evidence>
<dbReference type="RefSeq" id="YP_009237378.1">
    <property type="nucleotide sequence ID" value="NC_029576.1"/>
</dbReference>